<dbReference type="PANTHER" id="PTHR30258:SF3">
    <property type="entry name" value="SLL1921 PROTEIN"/>
    <property type="match status" value="1"/>
</dbReference>
<gene>
    <name evidence="7" type="ORF">COY93_01520</name>
</gene>
<dbReference type="GO" id="GO:0005886">
    <property type="term" value="C:plasma membrane"/>
    <property type="evidence" value="ECO:0007669"/>
    <property type="project" value="TreeGrafter"/>
</dbReference>
<dbReference type="AlphaFoldDB" id="A0A2M7QAH0"/>
<protein>
    <recommendedName>
        <fullName evidence="9">Bacterial type II secretion system protein E domain-containing protein</fullName>
    </recommendedName>
</protein>
<dbReference type="InterPro" id="IPR001482">
    <property type="entry name" value="T2SS/T4SS_dom"/>
</dbReference>
<comment type="similarity">
    <text evidence="1">Belongs to the GSP E family.</text>
</comment>
<dbReference type="InterPro" id="IPR037257">
    <property type="entry name" value="T2SS_E_N_sf"/>
</dbReference>
<evidence type="ECO:0000259" key="6">
    <source>
        <dbReference type="Pfam" id="PF05157"/>
    </source>
</evidence>
<proteinExistence type="inferred from homology"/>
<dbReference type="PANTHER" id="PTHR30258">
    <property type="entry name" value="TYPE II SECRETION SYSTEM PROTEIN GSPE-RELATED"/>
    <property type="match status" value="1"/>
</dbReference>
<evidence type="ECO:0000256" key="4">
    <source>
        <dbReference type="SAM" id="MobiDB-lite"/>
    </source>
</evidence>
<evidence type="ECO:0000313" key="7">
    <source>
        <dbReference type="EMBL" id="PIY63020.1"/>
    </source>
</evidence>
<keyword evidence="2" id="KW-0547">Nucleotide-binding</keyword>
<dbReference type="CDD" id="cd01129">
    <property type="entry name" value="PulE-GspE-like"/>
    <property type="match status" value="1"/>
</dbReference>
<dbReference type="GO" id="GO:0005524">
    <property type="term" value="F:ATP binding"/>
    <property type="evidence" value="ECO:0007669"/>
    <property type="project" value="UniProtKB-KW"/>
</dbReference>
<dbReference type="InterPro" id="IPR027417">
    <property type="entry name" value="P-loop_NTPase"/>
</dbReference>
<evidence type="ECO:0000259" key="5">
    <source>
        <dbReference type="Pfam" id="PF00437"/>
    </source>
</evidence>
<evidence type="ECO:0000256" key="3">
    <source>
        <dbReference type="ARBA" id="ARBA00022840"/>
    </source>
</evidence>
<comment type="caution">
    <text evidence="7">The sequence shown here is derived from an EMBL/GenBank/DDBJ whole genome shotgun (WGS) entry which is preliminary data.</text>
</comment>
<dbReference type="InterPro" id="IPR007831">
    <property type="entry name" value="T2SS_GspE_N"/>
</dbReference>
<dbReference type="EMBL" id="PFLC01000020">
    <property type="protein sequence ID" value="PIY63020.1"/>
    <property type="molecule type" value="Genomic_DNA"/>
</dbReference>
<name>A0A2M7QAH0_9BACT</name>
<evidence type="ECO:0000313" key="8">
    <source>
        <dbReference type="Proteomes" id="UP000230973"/>
    </source>
</evidence>
<reference evidence="8" key="1">
    <citation type="submission" date="2017-09" db="EMBL/GenBank/DDBJ databases">
        <title>Depth-based differentiation of microbial function through sediment-hosted aquifers and enrichment of novel symbionts in the deep terrestrial subsurface.</title>
        <authorList>
            <person name="Probst A.J."/>
            <person name="Ladd B."/>
            <person name="Jarett J.K."/>
            <person name="Geller-Mcgrath D.E."/>
            <person name="Sieber C.M.K."/>
            <person name="Emerson J.B."/>
            <person name="Anantharaman K."/>
            <person name="Thomas B.C."/>
            <person name="Malmstrom R."/>
            <person name="Stieglmeier M."/>
            <person name="Klingl A."/>
            <person name="Woyke T."/>
            <person name="Ryan C.M."/>
            <person name="Banfield J.F."/>
        </authorList>
    </citation>
    <scope>NUCLEOTIDE SEQUENCE [LARGE SCALE GENOMIC DNA]</scope>
</reference>
<dbReference type="SUPFAM" id="SSF52540">
    <property type="entry name" value="P-loop containing nucleoside triphosphate hydrolases"/>
    <property type="match status" value="1"/>
</dbReference>
<accession>A0A2M7QAH0</accession>
<feature type="domain" description="Bacterial type II secretion system protein E" evidence="5">
    <location>
        <begin position="175"/>
        <end position="565"/>
    </location>
</feature>
<keyword evidence="3" id="KW-0067">ATP-binding</keyword>
<feature type="domain" description="Type II secretion system protein GspE N-terminal" evidence="6">
    <location>
        <begin position="51"/>
        <end position="110"/>
    </location>
</feature>
<evidence type="ECO:0008006" key="9">
    <source>
        <dbReference type="Google" id="ProtNLM"/>
    </source>
</evidence>
<dbReference type="Proteomes" id="UP000230973">
    <property type="component" value="Unassembled WGS sequence"/>
</dbReference>
<dbReference type="SUPFAM" id="SSF160246">
    <property type="entry name" value="EspE N-terminal domain-like"/>
    <property type="match status" value="1"/>
</dbReference>
<dbReference type="Gene3D" id="3.40.50.300">
    <property type="entry name" value="P-loop containing nucleotide triphosphate hydrolases"/>
    <property type="match status" value="1"/>
</dbReference>
<dbReference type="Gene3D" id="3.30.450.90">
    <property type="match status" value="1"/>
</dbReference>
<dbReference type="Pfam" id="PF05157">
    <property type="entry name" value="MshEN"/>
    <property type="match status" value="1"/>
</dbReference>
<sequence>MPSIEDLLGKSTKKTGVSSDPSSQEKFDEKMKSIRLKEKEAEIAAAAAAAGFDYINLEGFPISPEALQLVNREQAKKSQALAFLYSGEEIRIGAIDPTQQSVEDIRFQVSERTHANVKLYMISAHSFEKAEKLYDALPETRKIVKGVEITQEEIERFRQQLTSLKDLDALVQKVSITDFVALVVAAALDSDSSDIHIEAGEKVVVVRLRIDGVLQQVASVSREMWPRIVNRFKLVSALKINITSLPQDGRFTIYVSDGQKIDVRVSTLPTAYGESIVMRLLKPSTIGLSFEDLGMRGKAFEDLKRESERPNGMIITTGPTGSGKTTTLYAILKRLNDEKTKIITLEDPIEYKLEGISQSGIDRSRDYTFAKGLESILRQDPDIIMVGELRNLETADVAIQAALTGHLVVSTIHTNSAAGAIPRFLSMGVKPFLLAPALNAIIGQRLVRRICDQCKIDDTLDAATLERVRGLLSKLPPDSGYKIDLDAMKFWRGQGCEACNRSGYHGRVGIYEIFAMSPEIEKVILSGKVSEYDMQDIAVSQGMITMAQDGLLKALDGLTSVEEVFGAAE</sequence>
<dbReference type="GO" id="GO:0016887">
    <property type="term" value="F:ATP hydrolysis activity"/>
    <property type="evidence" value="ECO:0007669"/>
    <property type="project" value="TreeGrafter"/>
</dbReference>
<organism evidence="7 8">
    <name type="scientific">Candidatus Uhrbacteria bacterium CG_4_10_14_0_8_um_filter_58_22</name>
    <dbReference type="NCBI Taxonomy" id="1975029"/>
    <lineage>
        <taxon>Bacteria</taxon>
        <taxon>Candidatus Uhriibacteriota</taxon>
    </lineage>
</organism>
<dbReference type="Pfam" id="PF00437">
    <property type="entry name" value="T2SSE"/>
    <property type="match status" value="1"/>
</dbReference>
<feature type="region of interest" description="Disordered" evidence="4">
    <location>
        <begin position="1"/>
        <end position="30"/>
    </location>
</feature>
<evidence type="ECO:0000256" key="1">
    <source>
        <dbReference type="ARBA" id="ARBA00006611"/>
    </source>
</evidence>
<evidence type="ECO:0000256" key="2">
    <source>
        <dbReference type="ARBA" id="ARBA00022741"/>
    </source>
</evidence>